<comment type="caution">
    <text evidence="2">The sequence shown here is derived from an EMBL/GenBank/DDBJ whole genome shotgun (WGS) entry which is preliminary data.</text>
</comment>
<dbReference type="Proteomes" id="UP000600026">
    <property type="component" value="Unassembled WGS sequence"/>
</dbReference>
<keyword evidence="3" id="KW-1185">Reference proteome</keyword>
<accession>A0A919LEC5</accession>
<dbReference type="EMBL" id="BNEE01000006">
    <property type="protein sequence ID" value="GHI88190.1"/>
    <property type="molecule type" value="Genomic_DNA"/>
</dbReference>
<proteinExistence type="predicted"/>
<reference evidence="2" key="1">
    <citation type="submission" date="2020-09" db="EMBL/GenBank/DDBJ databases">
        <title>Whole genome shotgun sequence of Streptomyces xanthophaeus NBRC 12829.</title>
        <authorList>
            <person name="Komaki H."/>
            <person name="Tamura T."/>
        </authorList>
    </citation>
    <scope>NUCLEOTIDE SEQUENCE</scope>
    <source>
        <strain evidence="2">NBRC 12829</strain>
    </source>
</reference>
<dbReference type="AlphaFoldDB" id="A0A919LEC5"/>
<sequence length="110" mass="11437">MPNNPTTDSERAVFRPQRPQLAPNGAQMASSGAPTSPHRPPPAPNFPPLPAGARSRREKSAPAACVPMCLCPAPDGAADAEREKRVAICGGLSTATDGPRTLSDEERVAI</sequence>
<feature type="region of interest" description="Disordered" evidence="1">
    <location>
        <begin position="1"/>
        <end position="59"/>
    </location>
</feature>
<organism evidence="2 3">
    <name type="scientific">Streptomyces xanthophaeus</name>
    <dbReference type="NCBI Taxonomy" id="67385"/>
    <lineage>
        <taxon>Bacteria</taxon>
        <taxon>Bacillati</taxon>
        <taxon>Actinomycetota</taxon>
        <taxon>Actinomycetes</taxon>
        <taxon>Kitasatosporales</taxon>
        <taxon>Streptomycetaceae</taxon>
        <taxon>Streptomyces</taxon>
    </lineage>
</organism>
<name>A0A919LEC5_9ACTN</name>
<evidence type="ECO:0000256" key="1">
    <source>
        <dbReference type="SAM" id="MobiDB-lite"/>
    </source>
</evidence>
<feature type="compositionally biased region" description="Pro residues" evidence="1">
    <location>
        <begin position="37"/>
        <end position="50"/>
    </location>
</feature>
<protein>
    <submittedName>
        <fullName evidence="2">Uncharacterized protein</fullName>
    </submittedName>
</protein>
<evidence type="ECO:0000313" key="2">
    <source>
        <dbReference type="EMBL" id="GHI88190.1"/>
    </source>
</evidence>
<evidence type="ECO:0000313" key="3">
    <source>
        <dbReference type="Proteomes" id="UP000600026"/>
    </source>
</evidence>
<gene>
    <name evidence="2" type="ORF">Sxan_55540</name>
</gene>